<protein>
    <submittedName>
        <fullName evidence="3">Uncharacterized protein</fullName>
    </submittedName>
</protein>
<reference evidence="3" key="2">
    <citation type="submission" date="2025-08" db="UniProtKB">
        <authorList>
            <consortium name="Ensembl"/>
        </authorList>
    </citation>
    <scope>IDENTIFICATION</scope>
</reference>
<dbReference type="SUPFAM" id="SSF56973">
    <property type="entry name" value="Aerolisin/ETX pore-forming domain"/>
    <property type="match status" value="2"/>
</dbReference>
<keyword evidence="4" id="KW-1185">Reference proteome</keyword>
<feature type="chain" id="PRO_5021346133" evidence="2">
    <location>
        <begin position="22"/>
        <end position="320"/>
    </location>
</feature>
<evidence type="ECO:0000313" key="4">
    <source>
        <dbReference type="Proteomes" id="UP000314982"/>
    </source>
</evidence>
<proteinExistence type="predicted"/>
<dbReference type="Gene3D" id="2.170.15.10">
    <property type="entry name" value="Proaerolysin, chain A, domain 3"/>
    <property type="match status" value="1"/>
</dbReference>
<dbReference type="PROSITE" id="PS51257">
    <property type="entry name" value="PROKAR_LIPOPROTEIN"/>
    <property type="match status" value="1"/>
</dbReference>
<dbReference type="AlphaFoldDB" id="A0A4W5QW72"/>
<reference evidence="3" key="3">
    <citation type="submission" date="2025-09" db="UniProtKB">
        <authorList>
            <consortium name="Ensembl"/>
        </authorList>
    </citation>
    <scope>IDENTIFICATION</scope>
</reference>
<dbReference type="GeneTree" id="ENSGT00400000024875"/>
<dbReference type="Proteomes" id="UP000314982">
    <property type="component" value="Unassembled WGS sequence"/>
</dbReference>
<evidence type="ECO:0000256" key="1">
    <source>
        <dbReference type="SAM" id="MobiDB-lite"/>
    </source>
</evidence>
<sequence>MKLSVLVVVSLLHLGQSCAQAAVIVNKNYFTSQQLSWNGSLLTVAVGIYNSYTEHTDYICKYNCEAGFYTRGLTANTPTVTESTPFEILTNTDHFEFHVLWSEHLRGEEQVRLGEVVPQFEAFFLPWEGDEYWYKTYQVLTINRDAYSQHISHVKYGIDEVEIFHYPPRNHAHFQHHQQRVPDGGEDGDPPKRRRWRAPGTSDVPPCWFITTGITAKIPLTGSGGVEFSGEKTLQFSRGTTMVEAHSHSVSVELKLPPNHSCTVYMEGRKITADIPFTARLSHMATERPIYLWGVQCGSYRRDPVTSRPEFLGWHAKPCP</sequence>
<name>A0A4W5QW72_9TELE</name>
<keyword evidence="2" id="KW-0732">Signal</keyword>
<evidence type="ECO:0000313" key="3">
    <source>
        <dbReference type="Ensembl" id="ENSHHUP00000078125.1"/>
    </source>
</evidence>
<feature type="region of interest" description="Disordered" evidence="1">
    <location>
        <begin position="174"/>
        <end position="200"/>
    </location>
</feature>
<organism evidence="3 4">
    <name type="scientific">Hucho hucho</name>
    <name type="common">huchen</name>
    <dbReference type="NCBI Taxonomy" id="62062"/>
    <lineage>
        <taxon>Eukaryota</taxon>
        <taxon>Metazoa</taxon>
        <taxon>Chordata</taxon>
        <taxon>Craniata</taxon>
        <taxon>Vertebrata</taxon>
        <taxon>Euteleostomi</taxon>
        <taxon>Actinopterygii</taxon>
        <taxon>Neopterygii</taxon>
        <taxon>Teleostei</taxon>
        <taxon>Protacanthopterygii</taxon>
        <taxon>Salmoniformes</taxon>
        <taxon>Salmonidae</taxon>
        <taxon>Salmoninae</taxon>
        <taxon>Hucho</taxon>
    </lineage>
</organism>
<accession>A0A4W5QW72</accession>
<feature type="signal peptide" evidence="2">
    <location>
        <begin position="1"/>
        <end position="21"/>
    </location>
</feature>
<dbReference type="Ensembl" id="ENSHHUT00000080653.1">
    <property type="protein sequence ID" value="ENSHHUP00000078125.1"/>
    <property type="gene ID" value="ENSHHUG00000045600.1"/>
</dbReference>
<reference evidence="4" key="1">
    <citation type="submission" date="2018-06" db="EMBL/GenBank/DDBJ databases">
        <title>Genome assembly of Danube salmon.</title>
        <authorList>
            <person name="Macqueen D.J."/>
            <person name="Gundappa M.K."/>
        </authorList>
    </citation>
    <scope>NUCLEOTIDE SEQUENCE [LARGE SCALE GENOMIC DNA]</scope>
</reference>
<evidence type="ECO:0000256" key="2">
    <source>
        <dbReference type="SAM" id="SignalP"/>
    </source>
</evidence>